<keyword evidence="3" id="KW-1185">Reference proteome</keyword>
<gene>
    <name evidence="2" type="ORF">OV079_39290</name>
</gene>
<dbReference type="PROSITE" id="PS51257">
    <property type="entry name" value="PROKAR_LIPOPROTEIN"/>
    <property type="match status" value="1"/>
</dbReference>
<proteinExistence type="predicted"/>
<dbReference type="AlphaFoldDB" id="A0A9X3EWA8"/>
<accession>A0A9X3EWA8</accession>
<evidence type="ECO:0000313" key="3">
    <source>
        <dbReference type="Proteomes" id="UP001150924"/>
    </source>
</evidence>
<protein>
    <recommendedName>
        <fullName evidence="4">Peptidase MA-like domain-containing protein</fullName>
    </recommendedName>
</protein>
<organism evidence="2 3">
    <name type="scientific">Nannocystis pusilla</name>
    <dbReference type="NCBI Taxonomy" id="889268"/>
    <lineage>
        <taxon>Bacteria</taxon>
        <taxon>Pseudomonadati</taxon>
        <taxon>Myxococcota</taxon>
        <taxon>Polyangia</taxon>
        <taxon>Nannocystales</taxon>
        <taxon>Nannocystaceae</taxon>
        <taxon>Nannocystis</taxon>
    </lineage>
</organism>
<evidence type="ECO:0000256" key="1">
    <source>
        <dbReference type="SAM" id="SignalP"/>
    </source>
</evidence>
<name>A0A9X3EWA8_9BACT</name>
<comment type="caution">
    <text evidence="2">The sequence shown here is derived from an EMBL/GenBank/DDBJ whole genome shotgun (WGS) entry which is preliminary data.</text>
</comment>
<dbReference type="Proteomes" id="UP001150924">
    <property type="component" value="Unassembled WGS sequence"/>
</dbReference>
<keyword evidence="1" id="KW-0732">Signal</keyword>
<dbReference type="EMBL" id="JAPNKE010000002">
    <property type="protein sequence ID" value="MCY1011507.1"/>
    <property type="molecule type" value="Genomic_DNA"/>
</dbReference>
<sequence length="361" mass="39767">MTQRRHASLALQLIAVWVLACTPEPGASHDQHVELSLENDAREVCAGSIPHLDRYIERIFSFFGVAAPAYLNVPVLVVGTESPCADLYASSSCYVAAEETVYLADLDLEGRRTLGVVRHELGHAVIDRLWGQSAPFFNEGLAESLSQTLDRATPPPPAPVGDMLDRIPAEVDYGAAAYFVRFLVDTRGLERFKQVFQRSLGRSRAEIEALMASIYGASFQALEAEYLSGPARCQYQLDVCEPESAIAVGDRFHLTRAASCDDPDFYGSAGEDDLDIAAQQTIEVRTGGTYRLEIAYDVPPLSTEYPRSQVVMTRCGDCEEQSIRTFRQADEELQLEAGVYALEMVMPFDTVVTINLQRVGP</sequence>
<dbReference type="RefSeq" id="WP_267774785.1">
    <property type="nucleotide sequence ID" value="NZ_JAPNKE010000002.1"/>
</dbReference>
<evidence type="ECO:0000313" key="2">
    <source>
        <dbReference type="EMBL" id="MCY1011507.1"/>
    </source>
</evidence>
<feature type="chain" id="PRO_5040907007" description="Peptidase MA-like domain-containing protein" evidence="1">
    <location>
        <begin position="21"/>
        <end position="361"/>
    </location>
</feature>
<reference evidence="2" key="1">
    <citation type="submission" date="2022-11" db="EMBL/GenBank/DDBJ databases">
        <title>Minimal conservation of predation-associated metabolite biosynthetic gene clusters underscores biosynthetic potential of Myxococcota including descriptions for ten novel species: Archangium lansinium sp. nov., Myxococcus landrumus sp. nov., Nannocystis bai.</title>
        <authorList>
            <person name="Ahearne A."/>
            <person name="Stevens C."/>
            <person name="Phillips K."/>
        </authorList>
    </citation>
    <scope>NUCLEOTIDE SEQUENCE</scope>
    <source>
        <strain evidence="2">Na p29</strain>
    </source>
</reference>
<evidence type="ECO:0008006" key="4">
    <source>
        <dbReference type="Google" id="ProtNLM"/>
    </source>
</evidence>
<feature type="signal peptide" evidence="1">
    <location>
        <begin position="1"/>
        <end position="20"/>
    </location>
</feature>